<accession>A0A2I0U7T4</accession>
<evidence type="ECO:0000313" key="1">
    <source>
        <dbReference type="EMBL" id="PKU42023.1"/>
    </source>
</evidence>
<dbReference type="Proteomes" id="UP000233556">
    <property type="component" value="Unassembled WGS sequence"/>
</dbReference>
<name>A0A2I0U7T4_LIMLA</name>
<organism evidence="1 2">
    <name type="scientific">Limosa lapponica baueri</name>
    <dbReference type="NCBI Taxonomy" id="1758121"/>
    <lineage>
        <taxon>Eukaryota</taxon>
        <taxon>Metazoa</taxon>
        <taxon>Chordata</taxon>
        <taxon>Craniata</taxon>
        <taxon>Vertebrata</taxon>
        <taxon>Euteleostomi</taxon>
        <taxon>Archelosauria</taxon>
        <taxon>Archosauria</taxon>
        <taxon>Dinosauria</taxon>
        <taxon>Saurischia</taxon>
        <taxon>Theropoda</taxon>
        <taxon>Coelurosauria</taxon>
        <taxon>Aves</taxon>
        <taxon>Neognathae</taxon>
        <taxon>Neoaves</taxon>
        <taxon>Charadriiformes</taxon>
        <taxon>Scolopacidae</taxon>
        <taxon>Limosa</taxon>
    </lineage>
</organism>
<evidence type="ECO:0008006" key="3">
    <source>
        <dbReference type="Google" id="ProtNLM"/>
    </source>
</evidence>
<sequence length="80" mass="9137">MPVGWDDIQQDLDKLKKWAHVNLMRFNKAKCRVLHLDWGNPWLPREVVDAPTVNIQGQIGVGSEQPDVVEDDPPYCSVLD</sequence>
<dbReference type="EMBL" id="KZ506042">
    <property type="protein sequence ID" value="PKU42023.1"/>
    <property type="molecule type" value="Genomic_DNA"/>
</dbReference>
<keyword evidence="2" id="KW-1185">Reference proteome</keyword>
<evidence type="ECO:0000313" key="2">
    <source>
        <dbReference type="Proteomes" id="UP000233556"/>
    </source>
</evidence>
<gene>
    <name evidence="1" type="ORF">llap_7681</name>
</gene>
<reference evidence="2" key="1">
    <citation type="submission" date="2017-11" db="EMBL/GenBank/DDBJ databases">
        <authorList>
            <person name="Lima N.C."/>
            <person name="Parody-Merino A.M."/>
            <person name="Battley P.F."/>
            <person name="Fidler A.E."/>
            <person name="Prosdocimi F."/>
        </authorList>
    </citation>
    <scope>NUCLEOTIDE SEQUENCE [LARGE SCALE GENOMIC DNA]</scope>
</reference>
<dbReference type="AlphaFoldDB" id="A0A2I0U7T4"/>
<proteinExistence type="predicted"/>
<protein>
    <recommendedName>
        <fullName evidence="3">Rna-directed dna polymerase from mobile element jockey-like</fullName>
    </recommendedName>
</protein>
<reference evidence="2" key="2">
    <citation type="submission" date="2017-12" db="EMBL/GenBank/DDBJ databases">
        <title>Genome sequence of the Bar-tailed Godwit (Limosa lapponica baueri).</title>
        <authorList>
            <person name="Lima N.C.B."/>
            <person name="Parody-Merino A.M."/>
            <person name="Battley P.F."/>
            <person name="Fidler A.E."/>
            <person name="Prosdocimi F."/>
        </authorList>
    </citation>
    <scope>NUCLEOTIDE SEQUENCE [LARGE SCALE GENOMIC DNA]</scope>
</reference>